<dbReference type="PANTHER" id="PTHR47346:SF1">
    <property type="entry name" value="GPI INOSITOL-DEACYLASE"/>
    <property type="match status" value="1"/>
</dbReference>
<dbReference type="EMBL" id="PQIB02000373">
    <property type="protein sequence ID" value="RLM51072.1"/>
    <property type="molecule type" value="Genomic_DNA"/>
</dbReference>
<dbReference type="AlphaFoldDB" id="A0A3L6P9M3"/>
<keyword evidence="2" id="KW-1185">Reference proteome</keyword>
<proteinExistence type="predicted"/>
<sequence length="171" mass="18554">MAVGQFFNPEEGASALSTGRITCSRFAPEEIFLSEDHPLALNLSFSASLGLLPVTLSLKTAGCGIKNAGDQMEAERNNLCKLRCFPPVALAWDSVSGLHIIPNIYSETLVVDSSPAFWDSAEGTDRTTVMILINTSNCTDITLLELPPHYVNKMNLLLSSSPFISGQQQEY</sequence>
<reference evidence="2" key="1">
    <citation type="journal article" date="2019" name="Nat. Commun.">
        <title>The genome of broomcorn millet.</title>
        <authorList>
            <person name="Zou C."/>
            <person name="Miki D."/>
            <person name="Li D."/>
            <person name="Tang Q."/>
            <person name="Xiao L."/>
            <person name="Rajput S."/>
            <person name="Deng P."/>
            <person name="Jia W."/>
            <person name="Huang R."/>
            <person name="Zhang M."/>
            <person name="Sun Y."/>
            <person name="Hu J."/>
            <person name="Fu X."/>
            <person name="Schnable P.S."/>
            <person name="Li F."/>
            <person name="Zhang H."/>
            <person name="Feng B."/>
            <person name="Zhu X."/>
            <person name="Liu R."/>
            <person name="Schnable J.C."/>
            <person name="Zhu J.-K."/>
            <person name="Zhang H."/>
        </authorList>
    </citation>
    <scope>NUCLEOTIDE SEQUENCE [LARGE SCALE GENOMIC DNA]</scope>
</reference>
<dbReference type="Proteomes" id="UP000275267">
    <property type="component" value="Unassembled WGS sequence"/>
</dbReference>
<gene>
    <name evidence="1" type="ORF">C2845_PMPSC038588</name>
</gene>
<name>A0A3L6P9M3_PANMI</name>
<accession>A0A3L6P9M3</accession>
<dbReference type="STRING" id="4540.A0A3L6P9M3"/>
<organism evidence="1 2">
    <name type="scientific">Panicum miliaceum</name>
    <name type="common">Proso millet</name>
    <name type="synonym">Broomcorn millet</name>
    <dbReference type="NCBI Taxonomy" id="4540"/>
    <lineage>
        <taxon>Eukaryota</taxon>
        <taxon>Viridiplantae</taxon>
        <taxon>Streptophyta</taxon>
        <taxon>Embryophyta</taxon>
        <taxon>Tracheophyta</taxon>
        <taxon>Spermatophyta</taxon>
        <taxon>Magnoliopsida</taxon>
        <taxon>Liliopsida</taxon>
        <taxon>Poales</taxon>
        <taxon>Poaceae</taxon>
        <taxon>PACMAD clade</taxon>
        <taxon>Panicoideae</taxon>
        <taxon>Panicodae</taxon>
        <taxon>Paniceae</taxon>
        <taxon>Panicinae</taxon>
        <taxon>Panicum</taxon>
        <taxon>Panicum sect. Panicum</taxon>
    </lineage>
</organism>
<dbReference type="PANTHER" id="PTHR47346">
    <property type="entry name" value="HYDROLASES, ACTING ON ESTER BOND"/>
    <property type="match status" value="1"/>
</dbReference>
<comment type="caution">
    <text evidence="1">The sequence shown here is derived from an EMBL/GenBank/DDBJ whole genome shotgun (WGS) entry which is preliminary data.</text>
</comment>
<evidence type="ECO:0000313" key="2">
    <source>
        <dbReference type="Proteomes" id="UP000275267"/>
    </source>
</evidence>
<dbReference type="OrthoDB" id="348976at2759"/>
<protein>
    <submittedName>
        <fullName evidence="1">Uncharacterized protein</fullName>
    </submittedName>
</protein>
<evidence type="ECO:0000313" key="1">
    <source>
        <dbReference type="EMBL" id="RLM51072.1"/>
    </source>
</evidence>